<gene>
    <name evidence="2" type="ORF">QR680_012487</name>
</gene>
<evidence type="ECO:0000313" key="2">
    <source>
        <dbReference type="EMBL" id="KAK0416442.1"/>
    </source>
</evidence>
<evidence type="ECO:0000256" key="1">
    <source>
        <dbReference type="SAM" id="MobiDB-lite"/>
    </source>
</evidence>
<reference evidence="2" key="1">
    <citation type="submission" date="2023-06" db="EMBL/GenBank/DDBJ databases">
        <title>Genomic analysis of the entomopathogenic nematode Steinernema hermaphroditum.</title>
        <authorList>
            <person name="Schwarz E.M."/>
            <person name="Heppert J.K."/>
            <person name="Baniya A."/>
            <person name="Schwartz H.T."/>
            <person name="Tan C.-H."/>
            <person name="Antoshechkin I."/>
            <person name="Sternberg P.W."/>
            <person name="Goodrich-Blair H."/>
            <person name="Dillman A.R."/>
        </authorList>
    </citation>
    <scope>NUCLEOTIDE SEQUENCE</scope>
    <source>
        <strain evidence="2">PS9179</strain>
        <tissue evidence="2">Whole animal</tissue>
    </source>
</reference>
<name>A0AA39I4R0_9BILA</name>
<feature type="compositionally biased region" description="Pro residues" evidence="1">
    <location>
        <begin position="291"/>
        <end position="300"/>
    </location>
</feature>
<feature type="compositionally biased region" description="Acidic residues" evidence="1">
    <location>
        <begin position="321"/>
        <end position="330"/>
    </location>
</feature>
<feature type="region of interest" description="Disordered" evidence="1">
    <location>
        <begin position="42"/>
        <end position="65"/>
    </location>
</feature>
<dbReference type="EMBL" id="JAUCMV010000002">
    <property type="protein sequence ID" value="KAK0416442.1"/>
    <property type="molecule type" value="Genomic_DNA"/>
</dbReference>
<feature type="region of interest" description="Disordered" evidence="1">
    <location>
        <begin position="185"/>
        <end position="252"/>
    </location>
</feature>
<evidence type="ECO:0000313" key="3">
    <source>
        <dbReference type="Proteomes" id="UP001175271"/>
    </source>
</evidence>
<comment type="caution">
    <text evidence="2">The sequence shown here is derived from an EMBL/GenBank/DDBJ whole genome shotgun (WGS) entry which is preliminary data.</text>
</comment>
<accession>A0AA39I4R0</accession>
<feature type="compositionally biased region" description="Polar residues" evidence="1">
    <location>
        <begin position="159"/>
        <end position="173"/>
    </location>
</feature>
<sequence length="330" mass="35576">MQKTRRDLLFPAKPLRFALQTLFDRLLSSFFASRIPPESESLVSSDRLRSSASRTARGGKRRKDLGAKMRVGDLKRAVEDVILRPDDNRLGDIGKRSTIAALDLCQYDSMGSPTSTPPTGTPRPSAAALNSCSCSGGDLASVPSGANDFGLPSAASPIPRSNSVQPPQLSMSSSLDTMVLRQSLSSRPSATFSRRSSRVLHHYNSKRKRSNSVSSCLNKGQQNSVSPTPVSLNPGLAIPSSANSLPPTARHTPFRFGDSVEDSHSAEAMHFENIEAEPDDHLPMLNGNGLPPQPPPPPIQRIPAGDPFAVYRNPATSTCDSDIEEQMDFE</sequence>
<organism evidence="2 3">
    <name type="scientific">Steinernema hermaphroditum</name>
    <dbReference type="NCBI Taxonomy" id="289476"/>
    <lineage>
        <taxon>Eukaryota</taxon>
        <taxon>Metazoa</taxon>
        <taxon>Ecdysozoa</taxon>
        <taxon>Nematoda</taxon>
        <taxon>Chromadorea</taxon>
        <taxon>Rhabditida</taxon>
        <taxon>Tylenchina</taxon>
        <taxon>Panagrolaimomorpha</taxon>
        <taxon>Strongyloidoidea</taxon>
        <taxon>Steinernematidae</taxon>
        <taxon>Steinernema</taxon>
    </lineage>
</organism>
<feature type="compositionally biased region" description="Polar residues" evidence="1">
    <location>
        <begin position="185"/>
        <end position="194"/>
    </location>
</feature>
<feature type="region of interest" description="Disordered" evidence="1">
    <location>
        <begin position="281"/>
        <end position="330"/>
    </location>
</feature>
<proteinExistence type="predicted"/>
<feature type="compositionally biased region" description="Basic residues" evidence="1">
    <location>
        <begin position="195"/>
        <end position="210"/>
    </location>
</feature>
<keyword evidence="3" id="KW-1185">Reference proteome</keyword>
<feature type="region of interest" description="Disordered" evidence="1">
    <location>
        <begin position="151"/>
        <end position="173"/>
    </location>
</feature>
<protein>
    <submittedName>
        <fullName evidence="2">Uncharacterized protein</fullName>
    </submittedName>
</protein>
<feature type="compositionally biased region" description="Polar residues" evidence="1">
    <location>
        <begin position="216"/>
        <end position="231"/>
    </location>
</feature>
<dbReference type="AlphaFoldDB" id="A0AA39I4R0"/>
<dbReference type="Proteomes" id="UP001175271">
    <property type="component" value="Unassembled WGS sequence"/>
</dbReference>